<dbReference type="Proteomes" id="UP001642360">
    <property type="component" value="Unassembled WGS sequence"/>
</dbReference>
<evidence type="ECO:0000313" key="5">
    <source>
        <dbReference type="Proteomes" id="UP001642360"/>
    </source>
</evidence>
<protein>
    <recommendedName>
        <fullName evidence="6">Pentatricopeptide repeat-containing protein</fullName>
    </recommendedName>
</protein>
<dbReference type="NCBIfam" id="TIGR00756">
    <property type="entry name" value="PPR"/>
    <property type="match status" value="1"/>
</dbReference>
<evidence type="ECO:0000256" key="3">
    <source>
        <dbReference type="PROSITE-ProRule" id="PRU00708"/>
    </source>
</evidence>
<feature type="repeat" description="PPR" evidence="3">
    <location>
        <begin position="125"/>
        <end position="159"/>
    </location>
</feature>
<keyword evidence="2" id="KW-0677">Repeat</keyword>
<evidence type="ECO:0000256" key="1">
    <source>
        <dbReference type="ARBA" id="ARBA00007626"/>
    </source>
</evidence>
<proteinExistence type="inferred from homology"/>
<dbReference type="PROSITE" id="PS51375">
    <property type="entry name" value="PPR"/>
    <property type="match status" value="1"/>
</dbReference>
<dbReference type="InterPro" id="IPR002885">
    <property type="entry name" value="PPR_rpt"/>
</dbReference>
<organism evidence="4 5">
    <name type="scientific">Ilex paraguariensis</name>
    <name type="common">yerba mate</name>
    <dbReference type="NCBI Taxonomy" id="185542"/>
    <lineage>
        <taxon>Eukaryota</taxon>
        <taxon>Viridiplantae</taxon>
        <taxon>Streptophyta</taxon>
        <taxon>Embryophyta</taxon>
        <taxon>Tracheophyta</taxon>
        <taxon>Spermatophyta</taxon>
        <taxon>Magnoliopsida</taxon>
        <taxon>eudicotyledons</taxon>
        <taxon>Gunneridae</taxon>
        <taxon>Pentapetalae</taxon>
        <taxon>asterids</taxon>
        <taxon>campanulids</taxon>
        <taxon>Aquifoliales</taxon>
        <taxon>Aquifoliaceae</taxon>
        <taxon>Ilex</taxon>
    </lineage>
</organism>
<comment type="similarity">
    <text evidence="1">Belongs to the PPR family. P subfamily.</text>
</comment>
<evidence type="ECO:0000313" key="4">
    <source>
        <dbReference type="EMBL" id="CAK9184756.1"/>
    </source>
</evidence>
<dbReference type="PANTHER" id="PTHR47447">
    <property type="entry name" value="OS03G0856100 PROTEIN"/>
    <property type="match status" value="1"/>
</dbReference>
<comment type="caution">
    <text evidence="4">The sequence shown here is derived from an EMBL/GenBank/DDBJ whole genome shotgun (WGS) entry which is preliminary data.</text>
</comment>
<dbReference type="AlphaFoldDB" id="A0ABC8UUK4"/>
<dbReference type="InterPro" id="IPR011990">
    <property type="entry name" value="TPR-like_helical_dom_sf"/>
</dbReference>
<accession>A0ABC8UUK4</accession>
<name>A0ABC8UUK4_9AQUA</name>
<gene>
    <name evidence="4" type="ORF">ILEXP_LOCUS55102</name>
</gene>
<reference evidence="4 5" key="1">
    <citation type="submission" date="2024-02" db="EMBL/GenBank/DDBJ databases">
        <authorList>
            <person name="Vignale AGUSTIN F."/>
            <person name="Sosa J E."/>
            <person name="Modenutti C."/>
        </authorList>
    </citation>
    <scope>NUCLEOTIDE SEQUENCE [LARGE SCALE GENOMIC DNA]</scope>
</reference>
<dbReference type="EMBL" id="CAUOFW020009058">
    <property type="protein sequence ID" value="CAK9184756.1"/>
    <property type="molecule type" value="Genomic_DNA"/>
</dbReference>
<evidence type="ECO:0000256" key="2">
    <source>
        <dbReference type="ARBA" id="ARBA00022737"/>
    </source>
</evidence>
<keyword evidence="5" id="KW-1185">Reference proteome</keyword>
<sequence length="211" mass="22947">MVCYGVANEVLSFTISKIDKVLYRLENPVFQSAGLFLSGSRCSAAAGNSCPSSEDETCISGRQDTRNEVQHSRTPSALVPKTSVKVGSLISGDAVKAVICHNDAPDDIRGKAFSRHAHNPGYEPDRVTYGIVMEVLGHCCYLTEAEAVFYEMPLKNWVPDEHIYGLVVDLWGIIALRIQKRLGSGMYPKMPTCNSLLSTFLGVRTLAGGCT</sequence>
<evidence type="ECO:0008006" key="6">
    <source>
        <dbReference type="Google" id="ProtNLM"/>
    </source>
</evidence>
<dbReference type="PANTHER" id="PTHR47447:SF17">
    <property type="entry name" value="OS12G0638900 PROTEIN"/>
    <property type="match status" value="1"/>
</dbReference>
<dbReference type="Gene3D" id="1.25.40.10">
    <property type="entry name" value="Tetratricopeptide repeat domain"/>
    <property type="match status" value="1"/>
</dbReference>